<proteinExistence type="predicted"/>
<dbReference type="OrthoDB" id="3896938at2"/>
<evidence type="ECO:0000313" key="1">
    <source>
        <dbReference type="EMBL" id="SHO73096.1"/>
    </source>
</evidence>
<dbReference type="Pfam" id="PF13489">
    <property type="entry name" value="Methyltransf_23"/>
    <property type="match status" value="1"/>
</dbReference>
<dbReference type="GO" id="GO:0032259">
    <property type="term" value="P:methylation"/>
    <property type="evidence" value="ECO:0007669"/>
    <property type="project" value="UniProtKB-KW"/>
</dbReference>
<accession>A0A1M7ZW65</accession>
<dbReference type="Gene3D" id="3.40.50.150">
    <property type="entry name" value="Vaccinia Virus protein VP39"/>
    <property type="match status" value="1"/>
</dbReference>
<keyword evidence="1" id="KW-0489">Methyltransferase</keyword>
<keyword evidence="2" id="KW-1185">Reference proteome</keyword>
<sequence>MYNSLKNKIIRFIPKKILFRFEPFFRKCFSLFKKGNNHECIICDFKASNWINLPDQNMLCPNCGSLARDRRLWQILKKHYIKPNIQILDFSPSRSLYRKWKKEKNVNHIASDLSGDFMADLAYDITQIPEKDNQFDLIICYHILEHVIEDLKAMCELYRVIKANGTVLIQTPFKEGEIYEDYSITSETERLNHFGQEDHVRVYSVEGLKTRLESVGFKVIVKRFEKDAYLGFSENELVILASK</sequence>
<dbReference type="InterPro" id="IPR029063">
    <property type="entry name" value="SAM-dependent_MTases_sf"/>
</dbReference>
<dbReference type="GO" id="GO:0008168">
    <property type="term" value="F:methyltransferase activity"/>
    <property type="evidence" value="ECO:0007669"/>
    <property type="project" value="UniProtKB-KW"/>
</dbReference>
<organism evidence="1 2">
    <name type="scientific">Flavobacterium cucumis</name>
    <dbReference type="NCBI Taxonomy" id="416016"/>
    <lineage>
        <taxon>Bacteria</taxon>
        <taxon>Pseudomonadati</taxon>
        <taxon>Bacteroidota</taxon>
        <taxon>Flavobacteriia</taxon>
        <taxon>Flavobacteriales</taxon>
        <taxon>Flavobacteriaceae</taxon>
        <taxon>Flavobacterium</taxon>
    </lineage>
</organism>
<gene>
    <name evidence="1" type="ORF">SAMN05443547_1447</name>
</gene>
<keyword evidence="1" id="KW-0808">Transferase</keyword>
<evidence type="ECO:0000313" key="2">
    <source>
        <dbReference type="Proteomes" id="UP000184611"/>
    </source>
</evidence>
<reference evidence="2" key="1">
    <citation type="submission" date="2016-12" db="EMBL/GenBank/DDBJ databases">
        <authorList>
            <person name="Varghese N."/>
            <person name="Submissions S."/>
        </authorList>
    </citation>
    <scope>NUCLEOTIDE SEQUENCE [LARGE SCALE GENOMIC DNA]</scope>
    <source>
        <strain evidence="2">DSM 18830</strain>
    </source>
</reference>
<dbReference type="Proteomes" id="UP000184611">
    <property type="component" value="Unassembled WGS sequence"/>
</dbReference>
<dbReference type="EMBL" id="FRYK01000002">
    <property type="protein sequence ID" value="SHO73096.1"/>
    <property type="molecule type" value="Genomic_DNA"/>
</dbReference>
<dbReference type="AlphaFoldDB" id="A0A1M7ZW65"/>
<dbReference type="STRING" id="416016.SAMN05443547_1447"/>
<name>A0A1M7ZW65_9FLAO</name>
<protein>
    <submittedName>
        <fullName evidence="1">Methyltransferase domain-containing protein</fullName>
    </submittedName>
</protein>
<dbReference type="SUPFAM" id="SSF53335">
    <property type="entry name" value="S-adenosyl-L-methionine-dependent methyltransferases"/>
    <property type="match status" value="1"/>
</dbReference>